<keyword evidence="2" id="KW-1185">Reference proteome</keyword>
<comment type="caution">
    <text evidence="1">The sequence shown here is derived from an EMBL/GenBank/DDBJ whole genome shotgun (WGS) entry which is preliminary data.</text>
</comment>
<sequence>MNTRSSIINRTHLPNLIKSGPSTWQHQRRINHHITANPLSSDTGHTKAQLTRLQTGLVTGYRRSIGLNRPV</sequence>
<reference evidence="1" key="1">
    <citation type="journal article" date="2017" name="Nature">
        <title>The sunflower genome provides insights into oil metabolism, flowering and Asterid evolution.</title>
        <authorList>
            <person name="Badouin H."/>
            <person name="Gouzy J."/>
            <person name="Grassa C.J."/>
            <person name="Murat F."/>
            <person name="Staton S.E."/>
            <person name="Cottret L."/>
            <person name="Lelandais-Briere C."/>
            <person name="Owens G.L."/>
            <person name="Carrere S."/>
            <person name="Mayjonade B."/>
            <person name="Legrand L."/>
            <person name="Gill N."/>
            <person name="Kane N.C."/>
            <person name="Bowers J.E."/>
            <person name="Hubner S."/>
            <person name="Bellec A."/>
            <person name="Berard A."/>
            <person name="Berges H."/>
            <person name="Blanchet N."/>
            <person name="Boniface M.C."/>
            <person name="Brunel D."/>
            <person name="Catrice O."/>
            <person name="Chaidir N."/>
            <person name="Claudel C."/>
            <person name="Donnadieu C."/>
            <person name="Faraut T."/>
            <person name="Fievet G."/>
            <person name="Helmstetter N."/>
            <person name="King M."/>
            <person name="Knapp S.J."/>
            <person name="Lai Z."/>
            <person name="Le Paslier M.C."/>
            <person name="Lippi Y."/>
            <person name="Lorenzon L."/>
            <person name="Mandel J.R."/>
            <person name="Marage G."/>
            <person name="Marchand G."/>
            <person name="Marquand E."/>
            <person name="Bret-Mestries E."/>
            <person name="Morien E."/>
            <person name="Nambeesan S."/>
            <person name="Nguyen T."/>
            <person name="Pegot-Espagnet P."/>
            <person name="Pouilly N."/>
            <person name="Raftis F."/>
            <person name="Sallet E."/>
            <person name="Schiex T."/>
            <person name="Thomas J."/>
            <person name="Vandecasteele C."/>
            <person name="Vares D."/>
            <person name="Vear F."/>
            <person name="Vautrin S."/>
            <person name="Crespi M."/>
            <person name="Mangin B."/>
            <person name="Burke J.M."/>
            <person name="Salse J."/>
            <person name="Munos S."/>
            <person name="Vincourt P."/>
            <person name="Rieseberg L.H."/>
            <person name="Langlade N.B."/>
        </authorList>
    </citation>
    <scope>NUCLEOTIDE SEQUENCE</scope>
    <source>
        <tissue evidence="1">Leaves</tissue>
    </source>
</reference>
<organism evidence="1 2">
    <name type="scientific">Helianthus annuus</name>
    <name type="common">Common sunflower</name>
    <dbReference type="NCBI Taxonomy" id="4232"/>
    <lineage>
        <taxon>Eukaryota</taxon>
        <taxon>Viridiplantae</taxon>
        <taxon>Streptophyta</taxon>
        <taxon>Embryophyta</taxon>
        <taxon>Tracheophyta</taxon>
        <taxon>Spermatophyta</taxon>
        <taxon>Magnoliopsida</taxon>
        <taxon>eudicotyledons</taxon>
        <taxon>Gunneridae</taxon>
        <taxon>Pentapetalae</taxon>
        <taxon>asterids</taxon>
        <taxon>campanulids</taxon>
        <taxon>Asterales</taxon>
        <taxon>Asteraceae</taxon>
        <taxon>Asteroideae</taxon>
        <taxon>Heliantheae alliance</taxon>
        <taxon>Heliantheae</taxon>
        <taxon>Helianthus</taxon>
    </lineage>
</organism>
<proteinExistence type="predicted"/>
<gene>
    <name evidence="1" type="ORF">HanXRQr2_Chr11g0473091</name>
</gene>
<dbReference type="AlphaFoldDB" id="A0A9K3MZ53"/>
<dbReference type="EMBL" id="MNCJ02000326">
    <property type="protein sequence ID" value="KAF5780548.1"/>
    <property type="molecule type" value="Genomic_DNA"/>
</dbReference>
<dbReference type="Proteomes" id="UP000215914">
    <property type="component" value="Unassembled WGS sequence"/>
</dbReference>
<reference evidence="1" key="2">
    <citation type="submission" date="2020-06" db="EMBL/GenBank/DDBJ databases">
        <title>Helianthus annuus Genome sequencing and assembly Release 2.</title>
        <authorList>
            <person name="Gouzy J."/>
            <person name="Langlade N."/>
            <person name="Munos S."/>
        </authorList>
    </citation>
    <scope>NUCLEOTIDE SEQUENCE</scope>
    <source>
        <tissue evidence="1">Leaves</tissue>
    </source>
</reference>
<evidence type="ECO:0000313" key="2">
    <source>
        <dbReference type="Proteomes" id="UP000215914"/>
    </source>
</evidence>
<evidence type="ECO:0000313" key="1">
    <source>
        <dbReference type="EMBL" id="KAF5780548.1"/>
    </source>
</evidence>
<dbReference type="Gramene" id="mRNA:HanXRQr2_Chr11g0473091">
    <property type="protein sequence ID" value="CDS:HanXRQr2_Chr11g0473091.1"/>
    <property type="gene ID" value="HanXRQr2_Chr11g0473091"/>
</dbReference>
<name>A0A9K3MZ53_HELAN</name>
<accession>A0A9K3MZ53</accession>
<protein>
    <submittedName>
        <fullName evidence="1">Uncharacterized protein</fullName>
    </submittedName>
</protein>